<dbReference type="Proteomes" id="UP000051677">
    <property type="component" value="Unassembled WGS sequence"/>
</dbReference>
<sequence>MRADEIPGVVVKQPGDLAPSPGYDHSGNPYTWIELVPHSGVFAPSTDFPDARFMGPNSLGPPGTLEYLPGSGIWVPRDSLIHEPLAPPSSATRGD</sequence>
<feature type="region of interest" description="Disordered" evidence="1">
    <location>
        <begin position="1"/>
        <end position="23"/>
    </location>
</feature>
<evidence type="ECO:0000313" key="2">
    <source>
        <dbReference type="EMBL" id="KQH80344.1"/>
    </source>
</evidence>
<evidence type="ECO:0000256" key="1">
    <source>
        <dbReference type="SAM" id="MobiDB-lite"/>
    </source>
</evidence>
<name>A0A0Q2UHV4_MYCGO</name>
<evidence type="ECO:0000313" key="3">
    <source>
        <dbReference type="Proteomes" id="UP000051677"/>
    </source>
</evidence>
<accession>A0A0Q2UHV4</accession>
<dbReference type="AlphaFoldDB" id="A0A0Q2UHV4"/>
<dbReference type="EMBL" id="LKTM01000028">
    <property type="protein sequence ID" value="KQH80344.1"/>
    <property type="molecule type" value="Genomic_DNA"/>
</dbReference>
<organism evidence="2 3">
    <name type="scientific">Mycobacterium gordonae</name>
    <dbReference type="NCBI Taxonomy" id="1778"/>
    <lineage>
        <taxon>Bacteria</taxon>
        <taxon>Bacillati</taxon>
        <taxon>Actinomycetota</taxon>
        <taxon>Actinomycetes</taxon>
        <taxon>Mycobacteriales</taxon>
        <taxon>Mycobacteriaceae</taxon>
        <taxon>Mycobacterium</taxon>
    </lineage>
</organism>
<reference evidence="2 3" key="1">
    <citation type="submission" date="2015-10" db="EMBL/GenBank/DDBJ databases">
        <title>Mycobacterium gordonae draft genome assembly.</title>
        <authorList>
            <person name="Ustinova V."/>
            <person name="Smirnova T."/>
            <person name="Blagodatskikh K."/>
            <person name="Varlamov D."/>
            <person name="Larionova E."/>
            <person name="Chernousova L."/>
        </authorList>
    </citation>
    <scope>NUCLEOTIDE SEQUENCE [LARGE SCALE GENOMIC DNA]</scope>
    <source>
        <strain evidence="2 3">CTRI 14-8773</strain>
    </source>
</reference>
<proteinExistence type="predicted"/>
<gene>
    <name evidence="2" type="ORF">AO501_26115</name>
</gene>
<comment type="caution">
    <text evidence="2">The sequence shown here is derived from an EMBL/GenBank/DDBJ whole genome shotgun (WGS) entry which is preliminary data.</text>
</comment>
<protein>
    <submittedName>
        <fullName evidence="2">Uncharacterized protein</fullName>
    </submittedName>
</protein>